<sequence>SSVVLADVPLIVPGFDPQPLSAAVIGTDAAGHTTWQIMPGTATDSAAVDFVGTATLVESPSDAHLTYQNPALSLDFEITCNIAASVATCTGLKGFQTSPFPLGTQTAFAVQGDAALPTSALGGSASNATPGSSGAGLPSSTASGTSRTASPSASSTPSSGPSTSVNGGVRVISTVSRIGMAAMGLLYPLVL</sequence>
<protein>
    <submittedName>
        <fullName evidence="1">Uncharacterized protein</fullName>
    </submittedName>
</protein>
<evidence type="ECO:0000313" key="2">
    <source>
        <dbReference type="Proteomes" id="UP000814128"/>
    </source>
</evidence>
<comment type="caution">
    <text evidence="1">The sequence shown here is derived from an EMBL/GenBank/DDBJ whole genome shotgun (WGS) entry which is preliminary data.</text>
</comment>
<accession>A0ACB8Q6N2</accession>
<feature type="non-terminal residue" evidence="1">
    <location>
        <position position="1"/>
    </location>
</feature>
<reference evidence="1" key="2">
    <citation type="journal article" date="2022" name="New Phytol.">
        <title>Evolutionary transition to the ectomycorrhizal habit in the genomes of a hyperdiverse lineage of mushroom-forming fungi.</title>
        <authorList>
            <person name="Looney B."/>
            <person name="Miyauchi S."/>
            <person name="Morin E."/>
            <person name="Drula E."/>
            <person name="Courty P.E."/>
            <person name="Kohler A."/>
            <person name="Kuo A."/>
            <person name="LaButti K."/>
            <person name="Pangilinan J."/>
            <person name="Lipzen A."/>
            <person name="Riley R."/>
            <person name="Andreopoulos W."/>
            <person name="He G."/>
            <person name="Johnson J."/>
            <person name="Nolan M."/>
            <person name="Tritt A."/>
            <person name="Barry K.W."/>
            <person name="Grigoriev I.V."/>
            <person name="Nagy L.G."/>
            <person name="Hibbett D."/>
            <person name="Henrissat B."/>
            <person name="Matheny P.B."/>
            <person name="Labbe J."/>
            <person name="Martin F.M."/>
        </authorList>
    </citation>
    <scope>NUCLEOTIDE SEQUENCE</scope>
    <source>
        <strain evidence="1">EC-137</strain>
    </source>
</reference>
<gene>
    <name evidence="1" type="ORF">K488DRAFT_61505</name>
</gene>
<keyword evidence="2" id="KW-1185">Reference proteome</keyword>
<organism evidence="1 2">
    <name type="scientific">Vararia minispora EC-137</name>
    <dbReference type="NCBI Taxonomy" id="1314806"/>
    <lineage>
        <taxon>Eukaryota</taxon>
        <taxon>Fungi</taxon>
        <taxon>Dikarya</taxon>
        <taxon>Basidiomycota</taxon>
        <taxon>Agaricomycotina</taxon>
        <taxon>Agaricomycetes</taxon>
        <taxon>Russulales</taxon>
        <taxon>Lachnocladiaceae</taxon>
        <taxon>Vararia</taxon>
    </lineage>
</organism>
<evidence type="ECO:0000313" key="1">
    <source>
        <dbReference type="EMBL" id="KAI0027474.1"/>
    </source>
</evidence>
<dbReference type="Proteomes" id="UP000814128">
    <property type="component" value="Unassembled WGS sequence"/>
</dbReference>
<dbReference type="EMBL" id="MU273898">
    <property type="protein sequence ID" value="KAI0027474.1"/>
    <property type="molecule type" value="Genomic_DNA"/>
</dbReference>
<reference evidence="1" key="1">
    <citation type="submission" date="2021-02" db="EMBL/GenBank/DDBJ databases">
        <authorList>
            <consortium name="DOE Joint Genome Institute"/>
            <person name="Ahrendt S."/>
            <person name="Looney B.P."/>
            <person name="Miyauchi S."/>
            <person name="Morin E."/>
            <person name="Drula E."/>
            <person name="Courty P.E."/>
            <person name="Chicoki N."/>
            <person name="Fauchery L."/>
            <person name="Kohler A."/>
            <person name="Kuo A."/>
            <person name="Labutti K."/>
            <person name="Pangilinan J."/>
            <person name="Lipzen A."/>
            <person name="Riley R."/>
            <person name="Andreopoulos W."/>
            <person name="He G."/>
            <person name="Johnson J."/>
            <person name="Barry K.W."/>
            <person name="Grigoriev I.V."/>
            <person name="Nagy L."/>
            <person name="Hibbett D."/>
            <person name="Henrissat B."/>
            <person name="Matheny P.B."/>
            <person name="Labbe J."/>
            <person name="Martin F."/>
        </authorList>
    </citation>
    <scope>NUCLEOTIDE SEQUENCE</scope>
    <source>
        <strain evidence="1">EC-137</strain>
    </source>
</reference>
<proteinExistence type="predicted"/>
<name>A0ACB8Q6N2_9AGAM</name>